<feature type="domain" description="Ribosome maturation factor RimM PRC barrel" evidence="8">
    <location>
        <begin position="127"/>
        <end position="199"/>
    </location>
</feature>
<dbReference type="InterPro" id="IPR056792">
    <property type="entry name" value="PRC_RimM"/>
</dbReference>
<evidence type="ECO:0000256" key="4">
    <source>
        <dbReference type="ARBA" id="ARBA00023186"/>
    </source>
</evidence>
<dbReference type="SUPFAM" id="SSF50447">
    <property type="entry name" value="Translation proteins"/>
    <property type="match status" value="1"/>
</dbReference>
<comment type="domain">
    <text evidence="5">The PRC barrel domain binds ribosomal protein uS19.</text>
</comment>
<dbReference type="NCBIfam" id="TIGR02273">
    <property type="entry name" value="16S_RimM"/>
    <property type="match status" value="1"/>
</dbReference>
<organism evidence="9">
    <name type="scientific">Caldilineaceae bacterium SB0664_bin_27</name>
    <dbReference type="NCBI Taxonomy" id="2605260"/>
    <lineage>
        <taxon>Bacteria</taxon>
        <taxon>Bacillati</taxon>
        <taxon>Chloroflexota</taxon>
        <taxon>Caldilineae</taxon>
        <taxon>Caldilineales</taxon>
        <taxon>Caldilineaceae</taxon>
    </lineage>
</organism>
<evidence type="ECO:0000256" key="6">
    <source>
        <dbReference type="SAM" id="MobiDB-lite"/>
    </source>
</evidence>
<keyword evidence="3 5" id="KW-0698">rRNA processing</keyword>
<dbReference type="EMBL" id="VXRG01000100">
    <property type="protein sequence ID" value="MXY94136.1"/>
    <property type="molecule type" value="Genomic_DNA"/>
</dbReference>
<dbReference type="InterPro" id="IPR009000">
    <property type="entry name" value="Transl_B-barrel_sf"/>
</dbReference>
<dbReference type="Pfam" id="PF01782">
    <property type="entry name" value="RimM"/>
    <property type="match status" value="1"/>
</dbReference>
<proteinExistence type="inferred from homology"/>
<evidence type="ECO:0000259" key="7">
    <source>
        <dbReference type="Pfam" id="PF01782"/>
    </source>
</evidence>
<dbReference type="PANTHER" id="PTHR33692">
    <property type="entry name" value="RIBOSOME MATURATION FACTOR RIMM"/>
    <property type="match status" value="1"/>
</dbReference>
<accession>A0A6B0YSQ7</accession>
<keyword evidence="2 5" id="KW-0690">Ribosome biogenesis</keyword>
<comment type="subcellular location">
    <subcellularLocation>
        <location evidence="5">Cytoplasm</location>
    </subcellularLocation>
</comment>
<dbReference type="GO" id="GO:0005737">
    <property type="term" value="C:cytoplasm"/>
    <property type="evidence" value="ECO:0007669"/>
    <property type="project" value="UniProtKB-SubCell"/>
</dbReference>
<dbReference type="GO" id="GO:0043022">
    <property type="term" value="F:ribosome binding"/>
    <property type="evidence" value="ECO:0007669"/>
    <property type="project" value="InterPro"/>
</dbReference>
<dbReference type="GO" id="GO:0042274">
    <property type="term" value="P:ribosomal small subunit biogenesis"/>
    <property type="evidence" value="ECO:0007669"/>
    <property type="project" value="UniProtKB-UniRule"/>
</dbReference>
<dbReference type="HAMAP" id="MF_00014">
    <property type="entry name" value="Ribosome_mat_RimM"/>
    <property type="match status" value="1"/>
</dbReference>
<evidence type="ECO:0000313" key="9">
    <source>
        <dbReference type="EMBL" id="MXY94136.1"/>
    </source>
</evidence>
<dbReference type="InterPro" id="IPR011961">
    <property type="entry name" value="RimM"/>
</dbReference>
<keyword evidence="4 5" id="KW-0143">Chaperone</keyword>
<dbReference type="Gene3D" id="2.40.30.60">
    <property type="entry name" value="RimM"/>
    <property type="match status" value="1"/>
</dbReference>
<dbReference type="Pfam" id="PF24986">
    <property type="entry name" value="PRC_RimM"/>
    <property type="match status" value="1"/>
</dbReference>
<dbReference type="PANTHER" id="PTHR33692:SF1">
    <property type="entry name" value="RIBOSOME MATURATION FACTOR RIMM"/>
    <property type="match status" value="1"/>
</dbReference>
<dbReference type="GO" id="GO:0006364">
    <property type="term" value="P:rRNA processing"/>
    <property type="evidence" value="ECO:0007669"/>
    <property type="project" value="UniProtKB-UniRule"/>
</dbReference>
<evidence type="ECO:0000256" key="1">
    <source>
        <dbReference type="ARBA" id="ARBA00022490"/>
    </source>
</evidence>
<evidence type="ECO:0000256" key="5">
    <source>
        <dbReference type="HAMAP-Rule" id="MF_00014"/>
    </source>
</evidence>
<reference evidence="9" key="1">
    <citation type="submission" date="2019-09" db="EMBL/GenBank/DDBJ databases">
        <title>Characterisation of the sponge microbiome using genome-centric metagenomics.</title>
        <authorList>
            <person name="Engelberts J.P."/>
            <person name="Robbins S.J."/>
            <person name="De Goeij J.M."/>
            <person name="Aranda M."/>
            <person name="Bell S.C."/>
            <person name="Webster N.S."/>
        </authorList>
    </citation>
    <scope>NUCLEOTIDE SEQUENCE</scope>
    <source>
        <strain evidence="9">SB0664_bin_27</strain>
    </source>
</reference>
<comment type="subunit">
    <text evidence="5">Binds ribosomal protein uS19.</text>
</comment>
<comment type="function">
    <text evidence="5">An accessory protein needed during the final step in the assembly of 30S ribosomal subunit, possibly for assembly of the head region. Essential for efficient processing of 16S rRNA. May be needed both before and after RbfA during the maturation of 16S rRNA. It has affinity for free ribosomal 30S subunits but not for 70S ribosomes.</text>
</comment>
<dbReference type="Gene3D" id="2.30.30.240">
    <property type="entry name" value="PRC-barrel domain"/>
    <property type="match status" value="1"/>
</dbReference>
<name>A0A6B0YSQ7_9CHLR</name>
<dbReference type="GO" id="GO:0005840">
    <property type="term" value="C:ribosome"/>
    <property type="evidence" value="ECO:0007669"/>
    <property type="project" value="InterPro"/>
</dbReference>
<evidence type="ECO:0000256" key="2">
    <source>
        <dbReference type="ARBA" id="ARBA00022517"/>
    </source>
</evidence>
<dbReference type="InterPro" id="IPR002676">
    <property type="entry name" value="RimM_N"/>
</dbReference>
<evidence type="ECO:0000256" key="3">
    <source>
        <dbReference type="ARBA" id="ARBA00022552"/>
    </source>
</evidence>
<gene>
    <name evidence="5 9" type="primary">rimM</name>
    <name evidence="9" type="ORF">F4Y42_11905</name>
</gene>
<feature type="domain" description="RimM N-terminal" evidence="7">
    <location>
        <begin position="37"/>
        <end position="115"/>
    </location>
</feature>
<feature type="region of interest" description="Disordered" evidence="6">
    <location>
        <begin position="1"/>
        <end position="29"/>
    </location>
</feature>
<evidence type="ECO:0000259" key="8">
    <source>
        <dbReference type="Pfam" id="PF24986"/>
    </source>
</evidence>
<feature type="compositionally biased region" description="Basic residues" evidence="6">
    <location>
        <begin position="1"/>
        <end position="17"/>
    </location>
</feature>
<dbReference type="InterPro" id="IPR011033">
    <property type="entry name" value="PRC_barrel-like_sf"/>
</dbReference>
<comment type="caution">
    <text evidence="9">The sequence shown here is derived from an EMBL/GenBank/DDBJ whole genome shotgun (WGS) entry which is preliminary data.</text>
</comment>
<protein>
    <recommendedName>
        <fullName evidence="5">Ribosome maturation factor RimM</fullName>
    </recommendedName>
</protein>
<sequence length="205" mass="23003">MRNRSKTKRGRPGRGRRPRESRFRQRSTSVPDGHLAVGRVLGAHGLRGEVKIESHTDFDSRFDPGQQLLVGKELLLAEITASRPHKGIFLVQFSEISDRYGAEDLYNEWLYIPEEAAMELEDDSYWVHDIVGLTVQTESRSQLGEVVDVLFTGANEVYIVRPAPGVNRDRDLLIPALEEVVRSVDIEAGTLTVRLQPGLLEEGGE</sequence>
<keyword evidence="1 5" id="KW-0963">Cytoplasm</keyword>
<comment type="similarity">
    <text evidence="5">Belongs to the RimM family.</text>
</comment>
<dbReference type="AlphaFoldDB" id="A0A6B0YSQ7"/>
<dbReference type="InterPro" id="IPR036976">
    <property type="entry name" value="RimM_N_sf"/>
</dbReference>
<dbReference type="SUPFAM" id="SSF50346">
    <property type="entry name" value="PRC-barrel domain"/>
    <property type="match status" value="1"/>
</dbReference>